<feature type="chain" id="PRO_5010155473" evidence="2">
    <location>
        <begin position="24"/>
        <end position="155"/>
    </location>
</feature>
<dbReference type="HOGENOM" id="CLU_1696984_0_0_1"/>
<evidence type="ECO:0000313" key="5">
    <source>
        <dbReference type="Proteomes" id="UP000000673"/>
    </source>
</evidence>
<dbReference type="AlphaFoldDB" id="W5JI91"/>
<dbReference type="InterPro" id="IPR037729">
    <property type="entry name" value="CCHa1/2"/>
</dbReference>
<reference evidence="3 5" key="1">
    <citation type="journal article" date="2010" name="BMC Genomics">
        <title>Combination of measures distinguishes pre-miRNAs from other stem-loops in the genome of the newly sequenced Anopheles darlingi.</title>
        <authorList>
            <person name="Mendes N.D."/>
            <person name="Freitas A.T."/>
            <person name="Vasconcelos A.T."/>
            <person name="Sagot M.F."/>
        </authorList>
    </citation>
    <scope>NUCLEOTIDE SEQUENCE</scope>
</reference>
<reference evidence="3" key="2">
    <citation type="submission" date="2010-05" db="EMBL/GenBank/DDBJ databases">
        <authorList>
            <person name="Almeida L.G."/>
            <person name="Nicolas M.F."/>
            <person name="Souza R.C."/>
            <person name="Vasconcelos A.T.R."/>
        </authorList>
    </citation>
    <scope>NUCLEOTIDE SEQUENCE</scope>
</reference>
<evidence type="ECO:0000313" key="3">
    <source>
        <dbReference type="EMBL" id="ETN62494.1"/>
    </source>
</evidence>
<dbReference type="GO" id="GO:0007218">
    <property type="term" value="P:neuropeptide signaling pathway"/>
    <property type="evidence" value="ECO:0007669"/>
    <property type="project" value="InterPro"/>
</dbReference>
<gene>
    <name evidence="3" type="ORF">AND_005816</name>
</gene>
<dbReference type="GO" id="GO:0005184">
    <property type="term" value="F:neuropeptide hormone activity"/>
    <property type="evidence" value="ECO:0007669"/>
    <property type="project" value="InterPro"/>
</dbReference>
<proteinExistence type="predicted"/>
<organism evidence="3">
    <name type="scientific">Anopheles darlingi</name>
    <name type="common">Mosquito</name>
    <dbReference type="NCBI Taxonomy" id="43151"/>
    <lineage>
        <taxon>Eukaryota</taxon>
        <taxon>Metazoa</taxon>
        <taxon>Ecdysozoa</taxon>
        <taxon>Arthropoda</taxon>
        <taxon>Hexapoda</taxon>
        <taxon>Insecta</taxon>
        <taxon>Pterygota</taxon>
        <taxon>Neoptera</taxon>
        <taxon>Endopterygota</taxon>
        <taxon>Diptera</taxon>
        <taxon>Nematocera</taxon>
        <taxon>Culicoidea</taxon>
        <taxon>Culicidae</taxon>
        <taxon>Anophelinae</taxon>
        <taxon>Anopheles</taxon>
    </lineage>
</organism>
<dbReference type="PANTHER" id="PTHR35980:SF1">
    <property type="entry name" value="NEUROPEPTIDE CCHAMIDE-1-RELATED"/>
    <property type="match status" value="1"/>
</dbReference>
<sequence>MHQLSTICVTLVIVSVLVQSATAKRGCAAFGHACYGGHGKRSSASTPEALDQGSVTLDDLPIPYAKLILDKQRSLIPSPEEIRGNEPSYTMETPFSIRRPDPRREELKYAIYAMLRQLMEDNTSNHQDALVHQAQPLQQASLQRELSGMHEVERK</sequence>
<dbReference type="EnsemblMetazoa" id="ADAC005816-RA">
    <property type="protein sequence ID" value="ADAC005816-PA"/>
    <property type="gene ID" value="ADAC005816"/>
</dbReference>
<keyword evidence="5" id="KW-1185">Reference proteome</keyword>
<dbReference type="VEuPathDB" id="VectorBase:ADAR2_008654"/>
<dbReference type="eggNOG" id="ENOG502SFM9">
    <property type="taxonomic scope" value="Eukaryota"/>
</dbReference>
<dbReference type="VEuPathDB" id="VectorBase:ADAC005816"/>
<evidence type="ECO:0000256" key="1">
    <source>
        <dbReference type="SAM" id="MobiDB-lite"/>
    </source>
</evidence>
<dbReference type="OMA" id="HQLSTIC"/>
<dbReference type="Proteomes" id="UP000000673">
    <property type="component" value="Unassembled WGS sequence"/>
</dbReference>
<name>W5JI91_ANODA</name>
<evidence type="ECO:0000256" key="2">
    <source>
        <dbReference type="SAM" id="SignalP"/>
    </source>
</evidence>
<feature type="region of interest" description="Disordered" evidence="1">
    <location>
        <begin position="78"/>
        <end position="100"/>
    </location>
</feature>
<dbReference type="EMBL" id="ADMH02001458">
    <property type="protein sequence ID" value="ETN62494.1"/>
    <property type="molecule type" value="Genomic_DNA"/>
</dbReference>
<dbReference type="PANTHER" id="PTHR35980">
    <property type="entry name" value="NEUROPEPTIDE CCHAMIDE-1-RELATED"/>
    <property type="match status" value="1"/>
</dbReference>
<protein>
    <submittedName>
        <fullName evidence="3 4">Uncharacterized protein</fullName>
    </submittedName>
</protein>
<reference evidence="4" key="4">
    <citation type="submission" date="2015-06" db="UniProtKB">
        <authorList>
            <consortium name="EnsemblMetazoa"/>
        </authorList>
    </citation>
    <scope>IDENTIFICATION</scope>
</reference>
<keyword evidence="2" id="KW-0732">Signal</keyword>
<accession>W5JI91</accession>
<reference evidence="3" key="3">
    <citation type="journal article" date="2013" name="Nucleic Acids Res.">
        <title>The genome of Anopheles darlingi, the main neotropical malaria vector.</title>
        <authorList>
            <person name="Marinotti O."/>
            <person name="Cerqueira G.C."/>
            <person name="de Almeida L.G."/>
            <person name="Ferro M.I."/>
            <person name="Loreto E.L."/>
            <person name="Zaha A."/>
            <person name="Teixeira S.M."/>
            <person name="Wespiser A.R."/>
            <person name="Almeida E Silva A."/>
            <person name="Schlindwein A.D."/>
            <person name="Pacheco A.C."/>
            <person name="Silva A.L."/>
            <person name="Graveley B.R."/>
            <person name="Walenz B.P."/>
            <person name="Lima Bde A."/>
            <person name="Ribeiro C.A."/>
            <person name="Nunes-Silva C.G."/>
            <person name="de Carvalho C.R."/>
            <person name="Soares C.M."/>
            <person name="de Menezes C.B."/>
            <person name="Matiolli C."/>
            <person name="Caffrey D."/>
            <person name="Araujo D.A."/>
            <person name="de Oliveira D.M."/>
            <person name="Golenbock D."/>
            <person name="Grisard E.C."/>
            <person name="Fantinatti-Garboggini F."/>
            <person name="de Carvalho F.M."/>
            <person name="Barcellos F.G."/>
            <person name="Prosdocimi F."/>
            <person name="May G."/>
            <person name="Azevedo Junior G.M."/>
            <person name="Guimaraes G.M."/>
            <person name="Goldman G.H."/>
            <person name="Padilha I.Q."/>
            <person name="Batista Jda S."/>
            <person name="Ferro J.A."/>
            <person name="Ribeiro J.M."/>
            <person name="Fietto J.L."/>
            <person name="Dabbas K.M."/>
            <person name="Cerdeira L."/>
            <person name="Agnez-Lima L.F."/>
            <person name="Brocchi M."/>
            <person name="de Carvalho M.O."/>
            <person name="Teixeira Mde M."/>
            <person name="Diniz Maia Mde M."/>
            <person name="Goldman M.H."/>
            <person name="Cruz Schneider M.P."/>
            <person name="Felipe M.S."/>
            <person name="Hungria M."/>
            <person name="Nicolas M.F."/>
            <person name="Pereira M."/>
            <person name="Montes M.A."/>
            <person name="Cantao M.E."/>
            <person name="Vincentz M."/>
            <person name="Rafael M.S."/>
            <person name="Silverman N."/>
            <person name="Stoco P.H."/>
            <person name="Souza R.C."/>
            <person name="Vicentini R."/>
            <person name="Gazzinelli R.T."/>
            <person name="Neves Rde O."/>
            <person name="Silva R."/>
            <person name="Astolfi-Filho S."/>
            <person name="Maciel T.E."/>
            <person name="Urmenyi T.P."/>
            <person name="Tadei W.P."/>
            <person name="Camargo E.P."/>
            <person name="de Vasconcelos A.T."/>
        </authorList>
    </citation>
    <scope>NUCLEOTIDE SEQUENCE</scope>
</reference>
<feature type="signal peptide" evidence="2">
    <location>
        <begin position="1"/>
        <end position="23"/>
    </location>
</feature>
<dbReference type="GO" id="GO:0005615">
    <property type="term" value="C:extracellular space"/>
    <property type="evidence" value="ECO:0007669"/>
    <property type="project" value="TreeGrafter"/>
</dbReference>
<evidence type="ECO:0000313" key="4">
    <source>
        <dbReference type="EnsemblMetazoa" id="ADAC005816-PA"/>
    </source>
</evidence>